<sequence>MSLGTLLYTWFFGNFVGSDELSNKYYCNSKDFQDKNAKRWVIFYGKVEASKIPPHWHAWLHKSIESPPINYKHKYEWQKDHQPNLTGTIDAYHPKTHPVSKSKPNLDEKEYEKWNP</sequence>
<dbReference type="PANTHER" id="PTHR12910:SF2">
    <property type="entry name" value="NADH DEHYDROGENASE [UBIQUINONE] 1 ALPHA SUBCOMPLEX SUBUNIT 12"/>
    <property type="match status" value="1"/>
</dbReference>
<dbReference type="PANTHER" id="PTHR12910">
    <property type="entry name" value="NADH-UBIQUINONE OXIDOREDUCTASE SUBUNIT B17.2"/>
    <property type="match status" value="1"/>
</dbReference>
<feature type="region of interest" description="Disordered" evidence="1">
    <location>
        <begin position="86"/>
        <end position="116"/>
    </location>
</feature>
<reference evidence="2" key="1">
    <citation type="submission" date="2018-05" db="EMBL/GenBank/DDBJ databases">
        <authorList>
            <person name="Lanie J.A."/>
            <person name="Ng W.-L."/>
            <person name="Kazmierczak K.M."/>
            <person name="Andrzejewski T.M."/>
            <person name="Davidsen T.M."/>
            <person name="Wayne K.J."/>
            <person name="Tettelin H."/>
            <person name="Glass J.I."/>
            <person name="Rusch D."/>
            <person name="Podicherti R."/>
            <person name="Tsui H.-C.T."/>
            <person name="Winkler M.E."/>
        </authorList>
    </citation>
    <scope>NUCLEOTIDE SEQUENCE</scope>
</reference>
<dbReference type="Pfam" id="PF05071">
    <property type="entry name" value="NDUFA12"/>
    <property type="match status" value="1"/>
</dbReference>
<organism evidence="2">
    <name type="scientific">marine metagenome</name>
    <dbReference type="NCBI Taxonomy" id="408172"/>
    <lineage>
        <taxon>unclassified sequences</taxon>
        <taxon>metagenomes</taxon>
        <taxon>ecological metagenomes</taxon>
    </lineage>
</organism>
<gene>
    <name evidence="2" type="ORF">METZ01_LOCUS175111</name>
</gene>
<dbReference type="InterPro" id="IPR007763">
    <property type="entry name" value="NDUFA12"/>
</dbReference>
<protein>
    <recommendedName>
        <fullName evidence="3">NADH:ubiquinone oxidoreductase subunit NDUFA12</fullName>
    </recommendedName>
</protein>
<proteinExistence type="predicted"/>
<dbReference type="EMBL" id="UINC01033260">
    <property type="protein sequence ID" value="SVB22257.1"/>
    <property type="molecule type" value="Genomic_DNA"/>
</dbReference>
<evidence type="ECO:0008006" key="3">
    <source>
        <dbReference type="Google" id="ProtNLM"/>
    </source>
</evidence>
<name>A0A382CA76_9ZZZZ</name>
<evidence type="ECO:0000256" key="1">
    <source>
        <dbReference type="SAM" id="MobiDB-lite"/>
    </source>
</evidence>
<evidence type="ECO:0000313" key="2">
    <source>
        <dbReference type="EMBL" id="SVB22257.1"/>
    </source>
</evidence>
<dbReference type="GO" id="GO:0006979">
    <property type="term" value="P:response to oxidative stress"/>
    <property type="evidence" value="ECO:0007669"/>
    <property type="project" value="TreeGrafter"/>
</dbReference>
<accession>A0A382CA76</accession>
<dbReference type="AlphaFoldDB" id="A0A382CA76"/>
<feature type="compositionally biased region" description="Basic and acidic residues" evidence="1">
    <location>
        <begin position="104"/>
        <end position="116"/>
    </location>
</feature>
<dbReference type="GO" id="GO:0045271">
    <property type="term" value="C:respiratory chain complex I"/>
    <property type="evidence" value="ECO:0007669"/>
    <property type="project" value="InterPro"/>
</dbReference>